<feature type="compositionally biased region" description="Polar residues" evidence="6">
    <location>
        <begin position="167"/>
        <end position="183"/>
    </location>
</feature>
<feature type="domain" description="Collagen binding" evidence="8">
    <location>
        <begin position="770"/>
        <end position="885"/>
    </location>
</feature>
<dbReference type="Gene3D" id="2.60.40.1280">
    <property type="match status" value="1"/>
</dbReference>
<dbReference type="InterPro" id="IPR041033">
    <property type="entry name" value="SpaA_PFL_dom_1"/>
</dbReference>
<feature type="domain" description="SpaA-like prealbumin fold" evidence="10">
    <location>
        <begin position="1055"/>
        <end position="1127"/>
    </location>
</feature>
<dbReference type="GO" id="GO:0005518">
    <property type="term" value="F:collagen binding"/>
    <property type="evidence" value="ECO:0007669"/>
    <property type="project" value="InterPro"/>
</dbReference>
<feature type="domain" description="Collagen binding" evidence="8">
    <location>
        <begin position="355"/>
        <end position="479"/>
    </location>
</feature>
<dbReference type="Pfam" id="PF05737">
    <property type="entry name" value="Collagen_bind"/>
    <property type="match status" value="4"/>
</dbReference>
<dbReference type="InterPro" id="IPR013783">
    <property type="entry name" value="Ig-like_fold"/>
</dbReference>
<reference evidence="11" key="1">
    <citation type="submission" date="2023-08" db="EMBL/GenBank/DDBJ databases">
        <title>Genomic characterization of piscicolin 126 produced by Carnobacterium maltaromaticum CM22 strain isolated from salmon (Salmo salar).</title>
        <authorList>
            <person name="Gonzalez-Gragera E."/>
            <person name="Garcia-Lopez J.D."/>
            <person name="Teso-Perez C."/>
            <person name="Gimenez-Hernandez I."/>
            <person name="Peralta-Sanchez J.M."/>
            <person name="Valdivia E."/>
            <person name="Montalban-Lopez M."/>
            <person name="Martin-Platero A.M."/>
            <person name="Banos A."/>
            <person name="Martinez-Bueno M."/>
        </authorList>
    </citation>
    <scope>NUCLEOTIDE SEQUENCE</scope>
    <source>
        <strain evidence="11">CM22</strain>
    </source>
</reference>
<organism evidence="11 12">
    <name type="scientific">Carnobacterium maltaromaticum</name>
    <name type="common">Carnobacterium piscicola</name>
    <dbReference type="NCBI Taxonomy" id="2751"/>
    <lineage>
        <taxon>Bacteria</taxon>
        <taxon>Bacillati</taxon>
        <taxon>Bacillota</taxon>
        <taxon>Bacilli</taxon>
        <taxon>Lactobacillales</taxon>
        <taxon>Carnobacteriaceae</taxon>
        <taxon>Carnobacterium</taxon>
    </lineage>
</organism>
<keyword evidence="7" id="KW-0472">Membrane</keyword>
<feature type="domain" description="Collagen binding" evidence="8">
    <location>
        <begin position="634"/>
        <end position="740"/>
    </location>
</feature>
<sequence length="1702" mass="190787">MEKWLKKSYPLIMLALLFIQAIISPLTVWAQTTLGENKSIVNLKELSQEDTFEIDGKHLISLTFDYENTQESTVFVGIQTNEKMIVNKIEDNNGVAASIRPENEIQLTIPSKAIGTGTIQLLIDSSNINRKISLQNGVQVKQIDIPAKKAADNENDPKEESNKQLTERNSTSEEATTQILKESNLNEEKNQIAANREPLDISTLFKDGDKFIQSVAINVSHDGKNIDYTKESVPGEALISFNYDWQIPQHLLDDRLIQVGDYLELSLPDSIKINPISGNLISSTGNSYGTYEVTPNGKIRWTFNGKIEEENDISGQTIYSQELKKESKAGNTTIKVPIDGGEELVTIHVDPFEGNAISKQGFLGTDNKSIRWEVSINTHLEKMTNATIVDPLPEGLELKKITIYPQIITIDGKVTVGETPLVEGADYLYDSQTQTVKFVNQYAQTQESFQVVYDTTVKDSAIPYEGGEVKFKNKATLNDGVKDYSAEAMVTTSYGKLLEKSAPKVDNNGSGQIYSWQIKLNGGNKVLPPGYFIKDTLKNESLVFLQDSVVVKDEKGIVLNVGTDYVINFNGNELTMSFPDGLNHAVTIDYKTKFTKIIDGELTEADKKLLNEVTTMDGYTRSGSGNVKTDGLIKNATVDYTNRKITWTIEVNRFNYEMVNWNLKDSMSEGLVFNVSSFKLTEKNAKNTLEKDKDYTLSYTNTGFEVAFIGELKKGTDKTYVITYTTDFERRQEKFMNTAVSYWQEDSGVPHTTTITKSVPIENNYVIDATKGGSYNAQTKEITWTTIVNYNQDTLKNATISDPIIGEQEYVSGSVTLYEVQIASNGKVIFSTELKNIPSVNGKTINVALPDGNKAYALVFKTSLKGKYINGSYTNEATYTNVDLTRVVGASVTPKESGKIALKSGIQDPNNANYVLWQVMVNPSQSTLNDVIVVDEPSANQIIDDSSIKIYKTLVSPDGTITRTDTVLEKDKDYSVNIETNNETGKQVATVKFIGTIETSYNIEYRSLINTSKATDELTNKVSIKATNEKMITEEVPTTVRVISSGGYATGSQASVTLVKVDKFSSNPIEGVSLELWSTDGKGGKQQLVRSGVTDEKGELKFGNLRANSPYLIFETNAPNGYTVSEELANGKIITLKEQTESSLFQKVEITNERAKIIFKKVDEDTNTPLQGAVFLVTNEQGQFYNGIDEKGIVNWITTRSNISETTKNALTSNKEGIVEVVGLSPGDYKTQEISAPKGYVLSNSIYTFTVLKDEKGIVKLLTPMEIIKNKRKMIQIAGEKVWDDYNNKFKTRPESITVNLYRDDVLYGTKEIKETSDGTWKYAFDNLLEIDELSNTYSYRIEEMPVENYETKVEGTTITNTYRNTETTSVSGEKIWDDYNNKFNTRPESITVQLMQNGSPFQETTVKADEKGVWQYAFTNIAKYDETGNAYSYTVKEIPVENYETKVEGTTITNTYRNTETISVSGEKIWDDYNNKFNTRPESIIVQLMQNGRPFQETTVKVYGKGVWEYAFTNIAKYDETGNVYSYTVKEIPVENYETKIEGTTITNTYRNTETTSVSGEKIWEDENNKYQKRPNSITINLFKNGKKLDVKTVSKWENGSWIFKFDQLEKYDEAGELINYTISEEIVEGYTSSIEGTTITNTYKQLGKLGTPRNMIKKTTDEQVRELPKTNEIVTNIGTMVGGILLIMSLFLARMNYRKN</sequence>
<dbReference type="InterPro" id="IPR011252">
    <property type="entry name" value="Fibrogen-bd_dom1"/>
</dbReference>
<dbReference type="RefSeq" id="WP_322809273.1">
    <property type="nucleotide sequence ID" value="NZ_JAVBVO010000003.1"/>
</dbReference>
<evidence type="ECO:0000256" key="1">
    <source>
        <dbReference type="ARBA" id="ARBA00004191"/>
    </source>
</evidence>
<evidence type="ECO:0000256" key="4">
    <source>
        <dbReference type="ARBA" id="ARBA00022729"/>
    </source>
</evidence>
<feature type="domain" description="CNA-B" evidence="9">
    <location>
        <begin position="1371"/>
        <end position="1456"/>
    </location>
</feature>
<dbReference type="SUPFAM" id="SSF49401">
    <property type="entry name" value="Bacterial adhesins"/>
    <property type="match status" value="6"/>
</dbReference>
<evidence type="ECO:0000313" key="11">
    <source>
        <dbReference type="EMBL" id="MDZ5759552.1"/>
    </source>
</evidence>
<keyword evidence="3" id="KW-0964">Secreted</keyword>
<dbReference type="InterPro" id="IPR008456">
    <property type="entry name" value="Collagen-bd_dom"/>
</dbReference>
<dbReference type="Proteomes" id="UP001290462">
    <property type="component" value="Unassembled WGS sequence"/>
</dbReference>
<dbReference type="InterPro" id="IPR008454">
    <property type="entry name" value="Collagen-bd_Cna-like_B-typ_dom"/>
</dbReference>
<comment type="subcellular location">
    <subcellularLocation>
        <location evidence="1">Secreted</location>
        <location evidence="1">Cell wall</location>
    </subcellularLocation>
</comment>
<evidence type="ECO:0000259" key="9">
    <source>
        <dbReference type="Pfam" id="PF05738"/>
    </source>
</evidence>
<name>A0AAW9K731_CARML</name>
<keyword evidence="7" id="KW-1133">Transmembrane helix</keyword>
<dbReference type="Pfam" id="PF05738">
    <property type="entry name" value="Cna_B"/>
    <property type="match status" value="4"/>
</dbReference>
<feature type="transmembrane region" description="Helical" evidence="7">
    <location>
        <begin position="1675"/>
        <end position="1695"/>
    </location>
</feature>
<feature type="domain" description="CNA-B" evidence="9">
    <location>
        <begin position="1277"/>
        <end position="1362"/>
    </location>
</feature>
<feature type="region of interest" description="Disordered" evidence="6">
    <location>
        <begin position="145"/>
        <end position="191"/>
    </location>
</feature>
<gene>
    <name evidence="11" type="ORF">RAK27_12885</name>
</gene>
<dbReference type="EMBL" id="JAVBVO010000003">
    <property type="protein sequence ID" value="MDZ5759552.1"/>
    <property type="molecule type" value="Genomic_DNA"/>
</dbReference>
<accession>A0AAW9K731</accession>
<dbReference type="Gene3D" id="2.60.40.1140">
    <property type="entry name" value="Collagen-binding surface protein Cna, B-type domain"/>
    <property type="match status" value="4"/>
</dbReference>
<dbReference type="Gene3D" id="2.60.40.740">
    <property type="match status" value="5"/>
</dbReference>
<dbReference type="SUPFAM" id="SSF49478">
    <property type="entry name" value="Cna protein B-type domain"/>
    <property type="match status" value="4"/>
</dbReference>
<dbReference type="GO" id="GO:0007155">
    <property type="term" value="P:cell adhesion"/>
    <property type="evidence" value="ECO:0007669"/>
    <property type="project" value="InterPro"/>
</dbReference>
<evidence type="ECO:0000256" key="7">
    <source>
        <dbReference type="SAM" id="Phobius"/>
    </source>
</evidence>
<dbReference type="InterPro" id="IPR008966">
    <property type="entry name" value="Adhesion_dom_sf"/>
</dbReference>
<feature type="domain" description="SpaA-like prealbumin fold" evidence="10">
    <location>
        <begin position="1156"/>
        <end position="1257"/>
    </location>
</feature>
<dbReference type="CDD" id="cd00222">
    <property type="entry name" value="CollagenBindB"/>
    <property type="match status" value="4"/>
</dbReference>
<evidence type="ECO:0000313" key="12">
    <source>
        <dbReference type="Proteomes" id="UP001290462"/>
    </source>
</evidence>
<evidence type="ECO:0000256" key="2">
    <source>
        <dbReference type="ARBA" id="ARBA00022512"/>
    </source>
</evidence>
<keyword evidence="2" id="KW-0134">Cell wall</keyword>
<feature type="domain" description="Collagen binding" evidence="8">
    <location>
        <begin position="902"/>
        <end position="1028"/>
    </location>
</feature>
<feature type="compositionally biased region" description="Basic and acidic residues" evidence="6">
    <location>
        <begin position="146"/>
        <end position="166"/>
    </location>
</feature>
<keyword evidence="7" id="KW-0812">Transmembrane</keyword>
<evidence type="ECO:0000256" key="3">
    <source>
        <dbReference type="ARBA" id="ARBA00022525"/>
    </source>
</evidence>
<evidence type="ECO:0000256" key="5">
    <source>
        <dbReference type="ARBA" id="ARBA00023088"/>
    </source>
</evidence>
<comment type="caution">
    <text evidence="11">The sequence shown here is derived from an EMBL/GenBank/DDBJ whole genome shotgun (WGS) entry which is preliminary data.</text>
</comment>
<protein>
    <submittedName>
        <fullName evidence="11">Cna B-type domain-containing protein</fullName>
    </submittedName>
</protein>
<feature type="domain" description="CNA-B" evidence="9">
    <location>
        <begin position="1559"/>
        <end position="1644"/>
    </location>
</feature>
<dbReference type="Gene3D" id="2.60.40.10">
    <property type="entry name" value="Immunoglobulins"/>
    <property type="match status" value="2"/>
</dbReference>
<proteinExistence type="predicted"/>
<feature type="domain" description="CNA-B" evidence="9">
    <location>
        <begin position="1465"/>
        <end position="1550"/>
    </location>
</feature>
<keyword evidence="4" id="KW-0732">Signal</keyword>
<evidence type="ECO:0000256" key="6">
    <source>
        <dbReference type="SAM" id="MobiDB-lite"/>
    </source>
</evidence>
<dbReference type="Pfam" id="PF17802">
    <property type="entry name" value="SpaA"/>
    <property type="match status" value="2"/>
</dbReference>
<evidence type="ECO:0000259" key="10">
    <source>
        <dbReference type="Pfam" id="PF17802"/>
    </source>
</evidence>
<keyword evidence="5" id="KW-0572">Peptidoglycan-anchor</keyword>
<evidence type="ECO:0000259" key="8">
    <source>
        <dbReference type="Pfam" id="PF05737"/>
    </source>
</evidence>